<dbReference type="STRING" id="1882918.BCY86_04350"/>
<dbReference type="KEGG" id="pabo:BCY86_04350"/>
<evidence type="ECO:0000313" key="1">
    <source>
        <dbReference type="EMBL" id="APS00001.1"/>
    </source>
</evidence>
<keyword evidence="2" id="KW-1185">Reference proteome</keyword>
<reference evidence="1 2" key="1">
    <citation type="submission" date="2016-08" db="EMBL/GenBank/DDBJ databases">
        <title>Identification and validation of antigenic proteins from Pajaroellobacter abortibovis using de-novo genome sequence assembly and reverse vaccinology.</title>
        <authorList>
            <person name="Welly B.T."/>
            <person name="Miller M.R."/>
            <person name="Stott J.L."/>
            <person name="Blanchard M.T."/>
            <person name="Islas-Trejo A.D."/>
            <person name="O'Rourke S.M."/>
            <person name="Young A.E."/>
            <person name="Medrano J.F."/>
            <person name="Van Eenennaam A.L."/>
        </authorList>
    </citation>
    <scope>NUCLEOTIDE SEQUENCE [LARGE SCALE GENOMIC DNA]</scope>
    <source>
        <strain evidence="1 2">BTF92-0548A/99-0131</strain>
    </source>
</reference>
<dbReference type="Proteomes" id="UP000185544">
    <property type="component" value="Chromosome"/>
</dbReference>
<protein>
    <submittedName>
        <fullName evidence="1">Uncharacterized protein</fullName>
    </submittedName>
</protein>
<dbReference type="AlphaFoldDB" id="A0A1L6MWR9"/>
<proteinExistence type="predicted"/>
<organism evidence="1 2">
    <name type="scientific">Pajaroellobacter abortibovis</name>
    <dbReference type="NCBI Taxonomy" id="1882918"/>
    <lineage>
        <taxon>Bacteria</taxon>
        <taxon>Pseudomonadati</taxon>
        <taxon>Myxococcota</taxon>
        <taxon>Polyangia</taxon>
        <taxon>Polyangiales</taxon>
        <taxon>Polyangiaceae</taxon>
    </lineage>
</organism>
<dbReference type="EMBL" id="CP016908">
    <property type="protein sequence ID" value="APS00001.1"/>
    <property type="molecule type" value="Genomic_DNA"/>
</dbReference>
<sequence length="62" mass="6911">MMAEANGLGLKEEDIFVRLDKALIKKCGYAIVNLSCEDFRSEKMPQSCHNLIKSLKHVAADS</sequence>
<accession>A0A1L6MWR9</accession>
<name>A0A1L6MWR9_9BACT</name>
<evidence type="ECO:0000313" key="2">
    <source>
        <dbReference type="Proteomes" id="UP000185544"/>
    </source>
</evidence>
<gene>
    <name evidence="1" type="ORF">BCY86_04350</name>
</gene>